<dbReference type="PROSITE" id="PS00070">
    <property type="entry name" value="ALDEHYDE_DEHYDR_CYS"/>
    <property type="match status" value="1"/>
</dbReference>
<feature type="domain" description="Aldehyde dehydrogenase" evidence="7">
    <location>
        <begin position="20"/>
        <end position="478"/>
    </location>
</feature>
<gene>
    <name evidence="8" type="primary">gabD_2</name>
    <name evidence="8" type="ORF">DSM25559_3856</name>
</gene>
<dbReference type="InterPro" id="IPR050740">
    <property type="entry name" value="Aldehyde_DH_Superfamily"/>
</dbReference>
<reference evidence="9" key="1">
    <citation type="submission" date="2016-10" db="EMBL/GenBank/DDBJ databases">
        <authorList>
            <person name="Wibberg D."/>
        </authorList>
    </citation>
    <scope>NUCLEOTIDE SEQUENCE [LARGE SCALE GENOMIC DNA]</scope>
</reference>
<dbReference type="NCBIfam" id="TIGR01780">
    <property type="entry name" value="SSADH"/>
    <property type="match status" value="1"/>
</dbReference>
<dbReference type="InterPro" id="IPR029510">
    <property type="entry name" value="Ald_DH_CS_GLU"/>
</dbReference>
<protein>
    <submittedName>
        <fullName evidence="8">Succinate-semialdehyde dehydrogenase [NADP(+)] GabD</fullName>
        <ecNumber evidence="8">1.2.1.79</ecNumber>
    </submittedName>
</protein>
<evidence type="ECO:0000313" key="9">
    <source>
        <dbReference type="Proteomes" id="UP000187891"/>
    </source>
</evidence>
<dbReference type="GO" id="GO:0036243">
    <property type="term" value="F:succinate-semialdehyde dehydrogenase (NADP+) activity"/>
    <property type="evidence" value="ECO:0007669"/>
    <property type="project" value="UniProtKB-EC"/>
</dbReference>
<evidence type="ECO:0000256" key="1">
    <source>
        <dbReference type="ARBA" id="ARBA00009986"/>
    </source>
</evidence>
<evidence type="ECO:0000313" key="8">
    <source>
        <dbReference type="EMBL" id="SCX32056.1"/>
    </source>
</evidence>
<dbReference type="InterPro" id="IPR016160">
    <property type="entry name" value="Ald_DH_CS_CYS"/>
</dbReference>
<dbReference type="InterPro" id="IPR016162">
    <property type="entry name" value="Ald_DH_N"/>
</dbReference>
<dbReference type="GO" id="GO:0004777">
    <property type="term" value="F:succinate-semialdehyde dehydrogenase (NAD+) activity"/>
    <property type="evidence" value="ECO:0007669"/>
    <property type="project" value="TreeGrafter"/>
</dbReference>
<keyword evidence="4" id="KW-0558">Oxidation</keyword>
<dbReference type="FunFam" id="3.40.605.10:FF:000005">
    <property type="entry name" value="Succinate-semialdehyde dehydrogenase I"/>
    <property type="match status" value="1"/>
</dbReference>
<dbReference type="InterPro" id="IPR016163">
    <property type="entry name" value="Ald_DH_C"/>
</dbReference>
<organism evidence="8 9">
    <name type="scientific">Agrobacterium rosae</name>
    <dbReference type="NCBI Taxonomy" id="1972867"/>
    <lineage>
        <taxon>Bacteria</taxon>
        <taxon>Pseudomonadati</taxon>
        <taxon>Pseudomonadota</taxon>
        <taxon>Alphaproteobacteria</taxon>
        <taxon>Hyphomicrobiales</taxon>
        <taxon>Rhizobiaceae</taxon>
        <taxon>Rhizobium/Agrobacterium group</taxon>
        <taxon>Agrobacterium</taxon>
    </lineage>
</organism>
<dbReference type="InterPro" id="IPR016161">
    <property type="entry name" value="Ald_DH/histidinol_DH"/>
</dbReference>
<dbReference type="Proteomes" id="UP000187891">
    <property type="component" value="Unassembled WGS sequence"/>
</dbReference>
<feature type="active site" evidence="5">
    <location>
        <position position="256"/>
    </location>
</feature>
<dbReference type="EC" id="1.2.1.79" evidence="8"/>
<keyword evidence="3 6" id="KW-0560">Oxidoreductase</keyword>
<dbReference type="STRING" id="1907666.DSM25559_3856"/>
<dbReference type="RefSeq" id="WP_077122011.1">
    <property type="nucleotide sequence ID" value="NZ_FMUE01000010.1"/>
</dbReference>
<dbReference type="Gene3D" id="3.40.605.10">
    <property type="entry name" value="Aldehyde Dehydrogenase, Chain A, domain 1"/>
    <property type="match status" value="1"/>
</dbReference>
<dbReference type="FunFam" id="3.40.605.10:FF:000026">
    <property type="entry name" value="Aldehyde dehydrogenase, putative"/>
    <property type="match status" value="1"/>
</dbReference>
<name>A0A1R3U6J0_9HYPH</name>
<evidence type="ECO:0000256" key="4">
    <source>
        <dbReference type="ARBA" id="ARBA00023097"/>
    </source>
</evidence>
<dbReference type="EMBL" id="FMUE01000010">
    <property type="protein sequence ID" value="SCX32056.1"/>
    <property type="molecule type" value="Genomic_DNA"/>
</dbReference>
<sequence length="489" mass="51336">MLNLKDPTLFVEKALIGGAWLSAGSGATVAVDNPATGDVIGHIPDCDASDTQAAIAAASEALRTWRLTTPGERSRLLERWHALMLEHVDDLAEIMTAEQGKPLAEARGEVLYGASFIKWFAEEARRTYGMTLPAPSADRRILLTKEPVGVAAIITPWNFPNAMITRKCGPALAAGCTVVIKPSDFTPYSALALGVLAQRAGIPPGVINIVTGLPQAIGSTLMASPDVRKVSFTGSTGVGSMLMAQSAPTVKRLSLELGGNAPFIVFDDADLDVAVEAAIASKFRNGGQTCVCANRLLVQDGIHDAFAERLAARVGAMQVGPGTKTGTDIGPMINDAAVAKIHAHVADALALGAENITPRDTLPEGSRYVAPTVLKGATMAMRLASEETFGPVAPLFRFGDEAEAIAIANDTPFGLAAYFFTENLHRAWRVSEALEFGMVGLNTGSVSMEIAPFGGIKQSGLGREGGPTGIDEYLETKAFHMGGLKTRAL</sequence>
<evidence type="ECO:0000256" key="6">
    <source>
        <dbReference type="RuleBase" id="RU003345"/>
    </source>
</evidence>
<dbReference type="PROSITE" id="PS00687">
    <property type="entry name" value="ALDEHYDE_DEHYDR_GLU"/>
    <property type="match status" value="1"/>
</dbReference>
<accession>A0A1R3U6J0</accession>
<proteinExistence type="inferred from homology"/>
<dbReference type="SUPFAM" id="SSF53720">
    <property type="entry name" value="ALDH-like"/>
    <property type="match status" value="1"/>
</dbReference>
<dbReference type="PANTHER" id="PTHR43353:SF5">
    <property type="entry name" value="SUCCINATE-SEMIALDEHYDE DEHYDROGENASE, MITOCHONDRIAL"/>
    <property type="match status" value="1"/>
</dbReference>
<evidence type="ECO:0000259" key="7">
    <source>
        <dbReference type="Pfam" id="PF00171"/>
    </source>
</evidence>
<keyword evidence="2" id="KW-0630">Potassium</keyword>
<dbReference type="Pfam" id="PF00171">
    <property type="entry name" value="Aldedh"/>
    <property type="match status" value="1"/>
</dbReference>
<dbReference type="PANTHER" id="PTHR43353">
    <property type="entry name" value="SUCCINATE-SEMIALDEHYDE DEHYDROGENASE, MITOCHONDRIAL"/>
    <property type="match status" value="1"/>
</dbReference>
<dbReference type="CDD" id="cd07103">
    <property type="entry name" value="ALDH_F5_SSADH_GabD"/>
    <property type="match status" value="1"/>
</dbReference>
<comment type="similarity">
    <text evidence="1 6">Belongs to the aldehyde dehydrogenase family.</text>
</comment>
<dbReference type="InterPro" id="IPR010102">
    <property type="entry name" value="Succ_semiAld_DH"/>
</dbReference>
<evidence type="ECO:0000256" key="3">
    <source>
        <dbReference type="ARBA" id="ARBA00023002"/>
    </source>
</evidence>
<dbReference type="AlphaFoldDB" id="A0A1R3U6J0"/>
<dbReference type="Gene3D" id="3.40.309.10">
    <property type="entry name" value="Aldehyde Dehydrogenase, Chain A, domain 2"/>
    <property type="match status" value="1"/>
</dbReference>
<evidence type="ECO:0000256" key="2">
    <source>
        <dbReference type="ARBA" id="ARBA00022958"/>
    </source>
</evidence>
<evidence type="ECO:0000256" key="5">
    <source>
        <dbReference type="PROSITE-ProRule" id="PRU10007"/>
    </source>
</evidence>
<dbReference type="GO" id="GO:0009450">
    <property type="term" value="P:gamma-aminobutyric acid catabolic process"/>
    <property type="evidence" value="ECO:0007669"/>
    <property type="project" value="InterPro"/>
</dbReference>
<dbReference type="InterPro" id="IPR015590">
    <property type="entry name" value="Aldehyde_DH_dom"/>
</dbReference>
<dbReference type="FunFam" id="3.40.309.10:FF:000004">
    <property type="entry name" value="Succinate-semialdehyde dehydrogenase I"/>
    <property type="match status" value="1"/>
</dbReference>